<comment type="caution">
    <text evidence="3">The sequence shown here is derived from an EMBL/GenBank/DDBJ whole genome shotgun (WGS) entry which is preliminary data.</text>
</comment>
<feature type="transmembrane region" description="Helical" evidence="2">
    <location>
        <begin position="309"/>
        <end position="328"/>
    </location>
</feature>
<evidence type="ECO:0000313" key="4">
    <source>
        <dbReference type="Proteomes" id="UP000316659"/>
    </source>
</evidence>
<feature type="transmembrane region" description="Helical" evidence="2">
    <location>
        <begin position="105"/>
        <end position="124"/>
    </location>
</feature>
<evidence type="ECO:0000256" key="1">
    <source>
        <dbReference type="SAM" id="MobiDB-lite"/>
    </source>
</evidence>
<feature type="transmembrane region" description="Helical" evidence="2">
    <location>
        <begin position="340"/>
        <end position="358"/>
    </location>
</feature>
<name>A0A4Y4E0I7_CELCE</name>
<feature type="transmembrane region" description="Helical" evidence="2">
    <location>
        <begin position="278"/>
        <end position="300"/>
    </location>
</feature>
<reference evidence="3 4" key="1">
    <citation type="submission" date="2019-06" db="EMBL/GenBank/DDBJ databases">
        <title>Whole genome shotgun sequence of Cellulosimicrobium cellulans NBRC 15516.</title>
        <authorList>
            <person name="Hosoyama A."/>
            <person name="Uohara A."/>
            <person name="Ohji S."/>
            <person name="Ichikawa N."/>
        </authorList>
    </citation>
    <scope>NUCLEOTIDE SEQUENCE [LARGE SCALE GENOMIC DNA]</scope>
    <source>
        <strain evidence="3 4">NBRC 15516</strain>
    </source>
</reference>
<feature type="transmembrane region" description="Helical" evidence="2">
    <location>
        <begin position="150"/>
        <end position="178"/>
    </location>
</feature>
<dbReference type="Proteomes" id="UP000316659">
    <property type="component" value="Unassembled WGS sequence"/>
</dbReference>
<keyword evidence="2" id="KW-0812">Transmembrane</keyword>
<organism evidence="3 4">
    <name type="scientific">Cellulosimicrobium cellulans</name>
    <name type="common">Arthrobacter luteus</name>
    <dbReference type="NCBI Taxonomy" id="1710"/>
    <lineage>
        <taxon>Bacteria</taxon>
        <taxon>Bacillati</taxon>
        <taxon>Actinomycetota</taxon>
        <taxon>Actinomycetes</taxon>
        <taxon>Micrococcales</taxon>
        <taxon>Promicromonosporaceae</taxon>
        <taxon>Cellulosimicrobium</taxon>
    </lineage>
</organism>
<sequence>MSEGREHRLRAAGDETDKPTAASPTAKPGATVLVTPVLVRDYRRLLRLFPYTYRRAHEAEMLGHLLDGARPGQSRPTRAERWDLLRAAAREWALAPLGPTERQRASAAVVVLVALTAVLAAPASQDLLRVGLALGDEPMREVLGTAASPAWLAVATALVAVPLAPAWLLWAGSVVALAARLRRTGLVLCALAAAAGVAAVGSLVAAERAFVAFQETGWVVALLASLGAVVARGRQTGPVLGARAGVAALWLTAASLAVSVPRSATVVADEGVWVTAPGYPFTLAADVVILGGMAVLLVAVRPVRQASPVLAGVFTALVLSGSDVFWSGGLDTTAVNLGNVLGVVALSAVVTLVARWVVNRLDELAASRAAHRALLAASGSGTVVAA</sequence>
<dbReference type="EMBL" id="BJNZ01000015">
    <property type="protein sequence ID" value="GED10483.1"/>
    <property type="molecule type" value="Genomic_DNA"/>
</dbReference>
<feature type="transmembrane region" description="Helical" evidence="2">
    <location>
        <begin position="185"/>
        <end position="205"/>
    </location>
</feature>
<keyword evidence="2" id="KW-1133">Transmembrane helix</keyword>
<keyword evidence="2" id="KW-0472">Membrane</keyword>
<dbReference type="RefSeq" id="WP_141389942.1">
    <property type="nucleotide sequence ID" value="NZ_BJNZ01000015.1"/>
</dbReference>
<feature type="transmembrane region" description="Helical" evidence="2">
    <location>
        <begin position="240"/>
        <end position="258"/>
    </location>
</feature>
<evidence type="ECO:0000313" key="3">
    <source>
        <dbReference type="EMBL" id="GED10483.1"/>
    </source>
</evidence>
<gene>
    <name evidence="3" type="ORF">CCE02nite_24820</name>
</gene>
<feature type="region of interest" description="Disordered" evidence="1">
    <location>
        <begin position="1"/>
        <end position="28"/>
    </location>
</feature>
<evidence type="ECO:0000256" key="2">
    <source>
        <dbReference type="SAM" id="Phobius"/>
    </source>
</evidence>
<accession>A0A4Y4E0I7</accession>
<proteinExistence type="predicted"/>
<feature type="transmembrane region" description="Helical" evidence="2">
    <location>
        <begin position="211"/>
        <end position="231"/>
    </location>
</feature>
<dbReference type="AlphaFoldDB" id="A0A4Y4E0I7"/>
<protein>
    <submittedName>
        <fullName evidence="3">Uncharacterized protein</fullName>
    </submittedName>
</protein>
<feature type="compositionally biased region" description="Basic and acidic residues" evidence="1">
    <location>
        <begin position="1"/>
        <end position="18"/>
    </location>
</feature>